<proteinExistence type="predicted"/>
<dbReference type="RefSeq" id="WP_124397197.1">
    <property type="nucleotide sequence ID" value="NZ_BHZE01000004.1"/>
</dbReference>
<evidence type="ECO:0000313" key="6">
    <source>
        <dbReference type="Proteomes" id="UP000286715"/>
    </source>
</evidence>
<dbReference type="Gene3D" id="1.10.287.130">
    <property type="match status" value="1"/>
</dbReference>
<dbReference type="Pfam" id="PF00512">
    <property type="entry name" value="HisKA"/>
    <property type="match status" value="1"/>
</dbReference>
<dbReference type="InterPro" id="IPR005467">
    <property type="entry name" value="His_kinase_dom"/>
</dbReference>
<dbReference type="InterPro" id="IPR003594">
    <property type="entry name" value="HATPase_dom"/>
</dbReference>
<dbReference type="Pfam" id="PF02518">
    <property type="entry name" value="HATPase_c"/>
    <property type="match status" value="1"/>
</dbReference>
<comment type="caution">
    <text evidence="5">The sequence shown here is derived from an EMBL/GenBank/DDBJ whole genome shotgun (WGS) entry which is preliminary data.</text>
</comment>
<dbReference type="InterPro" id="IPR036097">
    <property type="entry name" value="HisK_dim/P_sf"/>
</dbReference>
<organism evidence="5 6">
    <name type="scientific">Thermaurantimonas aggregans</name>
    <dbReference type="NCBI Taxonomy" id="2173829"/>
    <lineage>
        <taxon>Bacteria</taxon>
        <taxon>Pseudomonadati</taxon>
        <taxon>Bacteroidota</taxon>
        <taxon>Flavobacteriia</taxon>
        <taxon>Flavobacteriales</taxon>
        <taxon>Schleiferiaceae</taxon>
        <taxon>Thermaurantimonas</taxon>
    </lineage>
</organism>
<dbReference type="SMART" id="SM00387">
    <property type="entry name" value="HATPase_c"/>
    <property type="match status" value="1"/>
</dbReference>
<keyword evidence="5" id="KW-0418">Kinase</keyword>
<dbReference type="SMART" id="SM00388">
    <property type="entry name" value="HisKA"/>
    <property type="match status" value="1"/>
</dbReference>
<dbReference type="SUPFAM" id="SSF55781">
    <property type="entry name" value="GAF domain-like"/>
    <property type="match status" value="1"/>
</dbReference>
<dbReference type="AlphaFoldDB" id="A0A401XJH3"/>
<gene>
    <name evidence="5" type="ORF">JCM31826_06200</name>
</gene>
<keyword evidence="5" id="KW-0808">Transferase</keyword>
<dbReference type="InterPro" id="IPR004358">
    <property type="entry name" value="Sig_transdc_His_kin-like_C"/>
</dbReference>
<dbReference type="InterPro" id="IPR003661">
    <property type="entry name" value="HisK_dim/P_dom"/>
</dbReference>
<name>A0A401XJH3_9FLAO</name>
<evidence type="ECO:0000256" key="1">
    <source>
        <dbReference type="ARBA" id="ARBA00000085"/>
    </source>
</evidence>
<dbReference type="PANTHER" id="PTHR43102:SF2">
    <property type="entry name" value="GAF DOMAIN-CONTAINING PROTEIN"/>
    <property type="match status" value="1"/>
</dbReference>
<comment type="catalytic activity">
    <reaction evidence="1">
        <text>ATP + protein L-histidine = ADP + protein N-phospho-L-histidine.</text>
        <dbReference type="EC" id="2.7.13.3"/>
    </reaction>
</comment>
<dbReference type="Proteomes" id="UP000286715">
    <property type="component" value="Unassembled WGS sequence"/>
</dbReference>
<protein>
    <recommendedName>
        <fullName evidence="2">histidine kinase</fullName>
        <ecNumber evidence="2">2.7.13.3</ecNumber>
    </recommendedName>
</protein>
<evidence type="ECO:0000313" key="5">
    <source>
        <dbReference type="EMBL" id="GCD77138.1"/>
    </source>
</evidence>
<accession>A0A401XJH3</accession>
<dbReference type="SUPFAM" id="SSF47384">
    <property type="entry name" value="Homodimeric domain of signal transducing histidine kinase"/>
    <property type="match status" value="1"/>
</dbReference>
<dbReference type="PANTHER" id="PTHR43102">
    <property type="entry name" value="SLR1143 PROTEIN"/>
    <property type="match status" value="1"/>
</dbReference>
<dbReference type="Gene3D" id="3.30.565.10">
    <property type="entry name" value="Histidine kinase-like ATPase, C-terminal domain"/>
    <property type="match status" value="1"/>
</dbReference>
<dbReference type="PRINTS" id="PR00344">
    <property type="entry name" value="BCTRLSENSOR"/>
</dbReference>
<evidence type="ECO:0000256" key="3">
    <source>
        <dbReference type="ARBA" id="ARBA00022553"/>
    </source>
</evidence>
<feature type="domain" description="Histidine kinase" evidence="4">
    <location>
        <begin position="193"/>
        <end position="407"/>
    </location>
</feature>
<evidence type="ECO:0000256" key="2">
    <source>
        <dbReference type="ARBA" id="ARBA00012438"/>
    </source>
</evidence>
<dbReference type="SMART" id="SM00065">
    <property type="entry name" value="GAF"/>
    <property type="match status" value="1"/>
</dbReference>
<dbReference type="InterPro" id="IPR003018">
    <property type="entry name" value="GAF"/>
</dbReference>
<keyword evidence="6" id="KW-1185">Reference proteome</keyword>
<dbReference type="OrthoDB" id="9811889at2"/>
<dbReference type="Gene3D" id="3.30.450.40">
    <property type="match status" value="1"/>
</dbReference>
<dbReference type="CDD" id="cd00082">
    <property type="entry name" value="HisKA"/>
    <property type="match status" value="1"/>
</dbReference>
<dbReference type="EC" id="2.7.13.3" evidence="2"/>
<dbReference type="PROSITE" id="PS50109">
    <property type="entry name" value="HIS_KIN"/>
    <property type="match status" value="1"/>
</dbReference>
<keyword evidence="3" id="KW-0597">Phosphoprotein</keyword>
<dbReference type="InterPro" id="IPR036890">
    <property type="entry name" value="HATPase_C_sf"/>
</dbReference>
<evidence type="ECO:0000259" key="4">
    <source>
        <dbReference type="PROSITE" id="PS50109"/>
    </source>
</evidence>
<dbReference type="GO" id="GO:0000155">
    <property type="term" value="F:phosphorelay sensor kinase activity"/>
    <property type="evidence" value="ECO:0007669"/>
    <property type="project" value="InterPro"/>
</dbReference>
<sequence>MVVPSKPLDEEERLAELYKYEILDTNPEEDFDQLVELASAICEVPISLVSLIDRDRQWFKAKKGLDIDETSRDVAFCAHAILQDEVFIVENALEDIRFFDNPYVVNDGIRFYAGMPIKTRNGKNLGTLCVIDHEPKILRTSQKRALEILGRQVVNLMELRLTNNRQKELITLLDKQKEELKAQNEFNSRLIKLLAHDIKSPLTSIKGGLDLILDGHLQPNEATQIFKDLSNSIDSTLQMVNDTLRWGLLNIRKELVLEPIHLHTMIEEIKDLYKFLLKSKHILFFNNVPEDYILYSDPESVEIILRNFIQNSIKYTENGTVKVSVNDNDSFRCISVTDTGKGMTPAQLQAINHQIGQFLSTPGTHGEKGTGFGLRMCLDLAKSIGANIYASSEEGKGTQFKLIFKQD</sequence>
<dbReference type="SUPFAM" id="SSF55874">
    <property type="entry name" value="ATPase domain of HSP90 chaperone/DNA topoisomerase II/histidine kinase"/>
    <property type="match status" value="1"/>
</dbReference>
<dbReference type="InterPro" id="IPR029016">
    <property type="entry name" value="GAF-like_dom_sf"/>
</dbReference>
<dbReference type="EMBL" id="BHZE01000004">
    <property type="protein sequence ID" value="GCD77138.1"/>
    <property type="molecule type" value="Genomic_DNA"/>
</dbReference>
<dbReference type="Pfam" id="PF01590">
    <property type="entry name" value="GAF"/>
    <property type="match status" value="1"/>
</dbReference>
<reference evidence="5 6" key="1">
    <citation type="submission" date="2018-11" db="EMBL/GenBank/DDBJ databases">
        <title>Schleiferia aggregans sp. nov., a moderately thermophilic heterotrophic bacterium isolated from microbial mats at a terrestrial hot spring.</title>
        <authorList>
            <person name="Iino T."/>
            <person name="Ohkuma M."/>
            <person name="Haruta S."/>
        </authorList>
    </citation>
    <scope>NUCLEOTIDE SEQUENCE [LARGE SCALE GENOMIC DNA]</scope>
    <source>
        <strain evidence="5 6">LA</strain>
    </source>
</reference>